<feature type="transmembrane region" description="Helical" evidence="8">
    <location>
        <begin position="63"/>
        <end position="81"/>
    </location>
</feature>
<evidence type="ECO:0000313" key="9">
    <source>
        <dbReference type="EMBL" id="KAF4087365.1"/>
    </source>
</evidence>
<evidence type="ECO:0000256" key="3">
    <source>
        <dbReference type="ARBA" id="ARBA00022553"/>
    </source>
</evidence>
<name>A0A7J6AXJ3_AMEME</name>
<evidence type="ECO:0000256" key="7">
    <source>
        <dbReference type="SAM" id="MobiDB-lite"/>
    </source>
</evidence>
<feature type="compositionally biased region" description="Basic and acidic residues" evidence="7">
    <location>
        <begin position="137"/>
        <end position="147"/>
    </location>
</feature>
<evidence type="ECO:0000256" key="2">
    <source>
        <dbReference type="ARBA" id="ARBA00022475"/>
    </source>
</evidence>
<keyword evidence="3" id="KW-0597">Phosphoprotein</keyword>
<dbReference type="GO" id="GO:0032998">
    <property type="term" value="C:Fc-epsilon receptor I complex"/>
    <property type="evidence" value="ECO:0007669"/>
    <property type="project" value="InterPro"/>
</dbReference>
<keyword evidence="8" id="KW-0812">Transmembrane</keyword>
<evidence type="ECO:0000256" key="6">
    <source>
        <dbReference type="ARBA" id="ARBA00023170"/>
    </source>
</evidence>
<gene>
    <name evidence="9" type="ORF">AMELA_G00094850</name>
</gene>
<evidence type="ECO:0000256" key="8">
    <source>
        <dbReference type="SAM" id="Phobius"/>
    </source>
</evidence>
<accession>A0A7J6AXJ3</accession>
<reference evidence="9 10" key="1">
    <citation type="submission" date="2020-02" db="EMBL/GenBank/DDBJ databases">
        <title>A chromosome-scale genome assembly of the black bullhead catfish (Ameiurus melas).</title>
        <authorList>
            <person name="Wen M."/>
            <person name="Zham M."/>
            <person name="Cabau C."/>
            <person name="Klopp C."/>
            <person name="Donnadieu C."/>
            <person name="Roques C."/>
            <person name="Bouchez O."/>
            <person name="Lampietro C."/>
            <person name="Jouanno E."/>
            <person name="Herpin A."/>
            <person name="Louis A."/>
            <person name="Berthelot C."/>
            <person name="Parey E."/>
            <person name="Roest-Crollius H."/>
            <person name="Braasch I."/>
            <person name="Postlethwait J."/>
            <person name="Robinson-Rechavi M."/>
            <person name="Echchiki A."/>
            <person name="Begum T."/>
            <person name="Montfort J."/>
            <person name="Schartl M."/>
            <person name="Bobe J."/>
            <person name="Guiguen Y."/>
        </authorList>
    </citation>
    <scope>NUCLEOTIDE SEQUENCE [LARGE SCALE GENOMIC DNA]</scope>
    <source>
        <strain evidence="9">M_S1</strain>
        <tissue evidence="9">Blood</tissue>
    </source>
</reference>
<organism evidence="9 10">
    <name type="scientific">Ameiurus melas</name>
    <name type="common">Black bullhead</name>
    <name type="synonym">Silurus melas</name>
    <dbReference type="NCBI Taxonomy" id="219545"/>
    <lineage>
        <taxon>Eukaryota</taxon>
        <taxon>Metazoa</taxon>
        <taxon>Chordata</taxon>
        <taxon>Craniata</taxon>
        <taxon>Vertebrata</taxon>
        <taxon>Euteleostomi</taxon>
        <taxon>Actinopterygii</taxon>
        <taxon>Neopterygii</taxon>
        <taxon>Teleostei</taxon>
        <taxon>Ostariophysi</taxon>
        <taxon>Siluriformes</taxon>
        <taxon>Ictaluridae</taxon>
        <taxon>Ameiurus</taxon>
    </lineage>
</organism>
<dbReference type="PANTHER" id="PTHR16803">
    <property type="entry name" value="HIGH AFFINITY IMMUNOGLOBULIN EPSILON RECEPTOR GAMMA-SUBUNIT"/>
    <property type="match status" value="1"/>
</dbReference>
<keyword evidence="8" id="KW-0472">Membrane</keyword>
<dbReference type="EMBL" id="JAAGNN010000007">
    <property type="protein sequence ID" value="KAF4087365.1"/>
    <property type="molecule type" value="Genomic_DNA"/>
</dbReference>
<keyword evidence="6" id="KW-0675">Receptor</keyword>
<evidence type="ECO:0000256" key="5">
    <source>
        <dbReference type="ARBA" id="ARBA00023157"/>
    </source>
</evidence>
<evidence type="ECO:0000256" key="4">
    <source>
        <dbReference type="ARBA" id="ARBA00022859"/>
    </source>
</evidence>
<dbReference type="GO" id="GO:0019767">
    <property type="term" value="F:IgE receptor activity"/>
    <property type="evidence" value="ECO:0007669"/>
    <property type="project" value="InterPro"/>
</dbReference>
<comment type="subcellular location">
    <subcellularLocation>
        <location evidence="1">Cell membrane</location>
        <topology evidence="1">Single-pass type I membrane protein</topology>
    </subcellularLocation>
</comment>
<evidence type="ECO:0000256" key="1">
    <source>
        <dbReference type="ARBA" id="ARBA00004251"/>
    </source>
</evidence>
<dbReference type="PANTHER" id="PTHR16803:SF0">
    <property type="entry name" value="HIGH AFFINITY IMMUNOGLOBULIN EPSILON RECEPTOR SUBUNIT GAMMA"/>
    <property type="match status" value="1"/>
</dbReference>
<proteinExistence type="predicted"/>
<keyword evidence="2" id="KW-1003">Cell membrane</keyword>
<dbReference type="InterPro" id="IPR021663">
    <property type="entry name" value="CD3_zeta/IgE_Fc_rcpt_gamma"/>
</dbReference>
<dbReference type="AlphaFoldDB" id="A0A7J6AXJ3"/>
<dbReference type="Proteomes" id="UP000593565">
    <property type="component" value="Unassembled WGS sequence"/>
</dbReference>
<evidence type="ECO:0000313" key="10">
    <source>
        <dbReference type="Proteomes" id="UP000593565"/>
    </source>
</evidence>
<feature type="region of interest" description="Disordered" evidence="7">
    <location>
        <begin position="94"/>
        <end position="164"/>
    </location>
</feature>
<comment type="caution">
    <text evidence="9">The sequence shown here is derived from an EMBL/GenBank/DDBJ whole genome shotgun (WGS) entry which is preliminary data.</text>
</comment>
<keyword evidence="10" id="KW-1185">Reference proteome</keyword>
<sequence>MCKVECFATLSVKLSNKNSRLPKHLSGVSGNVMAVFKKDALLCLAFLLSSAEATQPGDPIICYVLDAVLLFYCIIFTALYFKLKFEKARSFVVQPDKSPSTAQAVQEEGQYEALVRPSNDDYQEIQRKSKPRKNKSKSKETKSKRSAAEAIEMKPTAPLPPSRD</sequence>
<dbReference type="GO" id="GO:0002376">
    <property type="term" value="P:immune system process"/>
    <property type="evidence" value="ECO:0007669"/>
    <property type="project" value="UniProtKB-KW"/>
</dbReference>
<dbReference type="Pfam" id="PF11628">
    <property type="entry name" value="TCR_zetazeta"/>
    <property type="match status" value="1"/>
</dbReference>
<keyword evidence="4" id="KW-0391">Immunity</keyword>
<keyword evidence="8" id="KW-1133">Transmembrane helix</keyword>
<dbReference type="InterPro" id="IPR042340">
    <property type="entry name" value="FCER1G"/>
</dbReference>
<keyword evidence="5" id="KW-1015">Disulfide bond</keyword>
<protein>
    <submittedName>
        <fullName evidence="9">Uncharacterized protein</fullName>
    </submittedName>
</protein>